<dbReference type="GO" id="GO:0005524">
    <property type="term" value="F:ATP binding"/>
    <property type="evidence" value="ECO:0007669"/>
    <property type="project" value="UniProtKB-KW"/>
</dbReference>
<keyword evidence="3" id="KW-0547">Nucleotide-binding</keyword>
<dbReference type="Pfam" id="PF00005">
    <property type="entry name" value="ABC_tran"/>
    <property type="match status" value="1"/>
</dbReference>
<dbReference type="GO" id="GO:0055052">
    <property type="term" value="C:ATP-binding cassette (ABC) transporter complex, substrate-binding subunit-containing"/>
    <property type="evidence" value="ECO:0007669"/>
    <property type="project" value="TreeGrafter"/>
</dbReference>
<evidence type="ECO:0000259" key="7">
    <source>
        <dbReference type="PROSITE" id="PS50893"/>
    </source>
</evidence>
<dbReference type="OrthoDB" id="3180400at2"/>
<evidence type="ECO:0000256" key="5">
    <source>
        <dbReference type="ARBA" id="ARBA00022967"/>
    </source>
</evidence>
<dbReference type="PANTHER" id="PTHR43875">
    <property type="entry name" value="MALTODEXTRIN IMPORT ATP-BINDING PROTEIN MSMX"/>
    <property type="match status" value="1"/>
</dbReference>
<dbReference type="EMBL" id="SMKR01000028">
    <property type="protein sequence ID" value="TDD27926.1"/>
    <property type="molecule type" value="Genomic_DNA"/>
</dbReference>
<evidence type="ECO:0000256" key="6">
    <source>
        <dbReference type="ARBA" id="ARBA00023136"/>
    </source>
</evidence>
<dbReference type="CDD" id="cd03259">
    <property type="entry name" value="ABC_Carb_Solutes_like"/>
    <property type="match status" value="1"/>
</dbReference>
<evidence type="ECO:0000313" key="9">
    <source>
        <dbReference type="Proteomes" id="UP000295172"/>
    </source>
</evidence>
<evidence type="ECO:0000256" key="2">
    <source>
        <dbReference type="ARBA" id="ARBA00022475"/>
    </source>
</evidence>
<name>A0A4R4XBB5_9ACTN</name>
<protein>
    <submittedName>
        <fullName evidence="8">ABC transporter ATP-binding protein</fullName>
    </submittedName>
</protein>
<dbReference type="Pfam" id="PF08402">
    <property type="entry name" value="TOBE_2"/>
    <property type="match status" value="1"/>
</dbReference>
<dbReference type="PANTHER" id="PTHR43875:SF15">
    <property type="entry name" value="TREHALOSE IMPORT ATP-BINDING PROTEIN SUGC"/>
    <property type="match status" value="1"/>
</dbReference>
<dbReference type="FunFam" id="3.40.50.300:FF:000042">
    <property type="entry name" value="Maltose/maltodextrin ABC transporter, ATP-binding protein"/>
    <property type="match status" value="1"/>
</dbReference>
<dbReference type="InterPro" id="IPR013611">
    <property type="entry name" value="Transp-assoc_OB_typ2"/>
</dbReference>
<dbReference type="InterPro" id="IPR003593">
    <property type="entry name" value="AAA+_ATPase"/>
</dbReference>
<dbReference type="GO" id="GO:0016887">
    <property type="term" value="F:ATP hydrolysis activity"/>
    <property type="evidence" value="ECO:0007669"/>
    <property type="project" value="InterPro"/>
</dbReference>
<sequence>MSHILVKGLHKQFAGKPPTTAIDDLDFAIEAGEFIVLLGPSGCGKTTTLRCLAGLETAGSGAISLGGTTWFDSSRRIALPPEKRNIGMVFQSYALWPHLTVRKNIGYPLQARGTKGPEAAKRVEEAAALVDCATLLDRYPAQLSGGQQQRVSLARSLVSRPDLILFDEPLSNLDAKLRDDVRAHLHELHARLKFTAVFVTHDQSEALALADRVAVMRAGRFEQIGTPFDVFERPATEYVADFIGLSNRLPAARIDGVTRVSGVEVEGLVLASAQHDEFVLRIRPEDLRLAPDRGSLSGLTTVAGTVIDSVFGGRHLDVYVAVGGLRLHARIEARTTDDWARALRGGEPVVVGFCPDFARAYGLENEGSRLITVQPLVATKD</sequence>
<keyword evidence="4 8" id="KW-0067">ATP-binding</keyword>
<accession>A0A4R4XBB5</accession>
<organism evidence="8 9">
    <name type="scientific">Kribbella turkmenica</name>
    <dbReference type="NCBI Taxonomy" id="2530375"/>
    <lineage>
        <taxon>Bacteria</taxon>
        <taxon>Bacillati</taxon>
        <taxon>Actinomycetota</taxon>
        <taxon>Actinomycetes</taxon>
        <taxon>Propionibacteriales</taxon>
        <taxon>Kribbellaceae</taxon>
        <taxon>Kribbella</taxon>
    </lineage>
</organism>
<keyword evidence="6" id="KW-0472">Membrane</keyword>
<reference evidence="8 9" key="1">
    <citation type="submission" date="2019-02" db="EMBL/GenBank/DDBJ databases">
        <title>Draft genome sequences of novel Actinobacteria.</title>
        <authorList>
            <person name="Sahin N."/>
            <person name="Ay H."/>
            <person name="Saygin H."/>
        </authorList>
    </citation>
    <scope>NUCLEOTIDE SEQUENCE [LARGE SCALE GENOMIC DNA]</scope>
    <source>
        <strain evidence="8 9">16K104</strain>
    </source>
</reference>
<keyword evidence="2" id="KW-1003">Cell membrane</keyword>
<dbReference type="Gene3D" id="3.40.50.300">
    <property type="entry name" value="P-loop containing nucleotide triphosphate hydrolases"/>
    <property type="match status" value="1"/>
</dbReference>
<proteinExistence type="predicted"/>
<dbReference type="Proteomes" id="UP000295172">
    <property type="component" value="Unassembled WGS sequence"/>
</dbReference>
<dbReference type="PROSITE" id="PS50893">
    <property type="entry name" value="ABC_TRANSPORTER_2"/>
    <property type="match status" value="1"/>
</dbReference>
<evidence type="ECO:0000256" key="1">
    <source>
        <dbReference type="ARBA" id="ARBA00022448"/>
    </source>
</evidence>
<evidence type="ECO:0000313" key="8">
    <source>
        <dbReference type="EMBL" id="TDD27926.1"/>
    </source>
</evidence>
<comment type="caution">
    <text evidence="8">The sequence shown here is derived from an EMBL/GenBank/DDBJ whole genome shotgun (WGS) entry which is preliminary data.</text>
</comment>
<dbReference type="InterPro" id="IPR003439">
    <property type="entry name" value="ABC_transporter-like_ATP-bd"/>
</dbReference>
<dbReference type="AlphaFoldDB" id="A0A4R4XBB5"/>
<dbReference type="InterPro" id="IPR017871">
    <property type="entry name" value="ABC_transporter-like_CS"/>
</dbReference>
<gene>
    <name evidence="8" type="ORF">E1218_09055</name>
</gene>
<dbReference type="SMART" id="SM00382">
    <property type="entry name" value="AAA"/>
    <property type="match status" value="1"/>
</dbReference>
<evidence type="ECO:0000256" key="4">
    <source>
        <dbReference type="ARBA" id="ARBA00022840"/>
    </source>
</evidence>
<keyword evidence="1" id="KW-0813">Transport</keyword>
<dbReference type="PROSITE" id="PS00211">
    <property type="entry name" value="ABC_TRANSPORTER_1"/>
    <property type="match status" value="1"/>
</dbReference>
<feature type="domain" description="ABC transporter" evidence="7">
    <location>
        <begin position="4"/>
        <end position="243"/>
    </location>
</feature>
<dbReference type="InterPro" id="IPR027417">
    <property type="entry name" value="P-loop_NTPase"/>
</dbReference>
<evidence type="ECO:0000256" key="3">
    <source>
        <dbReference type="ARBA" id="ARBA00022741"/>
    </source>
</evidence>
<dbReference type="InterPro" id="IPR008995">
    <property type="entry name" value="Mo/tungstate-bd_C_term_dom"/>
</dbReference>
<dbReference type="SUPFAM" id="SSF52540">
    <property type="entry name" value="P-loop containing nucleoside triphosphate hydrolases"/>
    <property type="match status" value="1"/>
</dbReference>
<dbReference type="RefSeq" id="WP_132318212.1">
    <property type="nucleotide sequence ID" value="NZ_SMKR01000028.1"/>
</dbReference>
<dbReference type="GO" id="GO:0015408">
    <property type="term" value="F:ABC-type ferric iron transporter activity"/>
    <property type="evidence" value="ECO:0007669"/>
    <property type="project" value="InterPro"/>
</dbReference>
<keyword evidence="9" id="KW-1185">Reference proteome</keyword>
<keyword evidence="5" id="KW-1278">Translocase</keyword>
<dbReference type="InterPro" id="IPR047641">
    <property type="entry name" value="ABC_transpr_MalK/UgpC-like"/>
</dbReference>
<dbReference type="InterPro" id="IPR015853">
    <property type="entry name" value="ABC_transpr_FbpC"/>
</dbReference>
<dbReference type="SUPFAM" id="SSF50331">
    <property type="entry name" value="MOP-like"/>
    <property type="match status" value="1"/>
</dbReference>